<dbReference type="AlphaFoldDB" id="A0A0F9VBD7"/>
<sequence length="1031" mass="111531">MGIYFGNESEFVSSGIASHISSDTIDLTKFVVTYQDKADSDHGTARIGTISGTNIAFHTESEFASDNATQYNCVNVLSGSKFVVSYWDSNDSGHGTSRIGTVSGTDITFGVESEFLNSGAATEICSDVISENKFVVVYRDGQADRGTAKIGTVSGTTIAFGTKSEFLSSGIAYNNQVASLSESKFVVVYLDNTASLRGTAKVGTVSGTDITFVTEPEFFSIGAAGFLSIATIDATKFVVIYRDDSDSGHGKARIGTVSGTTITFGAESVFLDSGTAWYNDVKILSESRLVVGYRDNGDSGHGTTRIGTINGTDIVFDIESEFLSSGTANYISIAPINVSNFIVAYQDDADSGHGTARLGIDIIVASQNLFIYGHDTPDLFVGGFDFIPISGDLFVDGHINVESSGDLFVRGKDNLFCLYPDNVLFYHPTNDYTEDTQQLPWDRNIVTFDDGIVISGATITASGHTAFVYDNQTNIYPSVSGATSIAIAYWGKNFYRTGPDAELCVANSSDADSTVDKNGLHIHGNTGKPALHINGSEDVATGALSPLPNDTEWHFTVIYAEISGGNWRIYGSIDGGSLDLLGNLSADQPLGNQRYLIIEIDDTTESTPAPIVDEIICWVNLSAPFTSHEINNLYALARIFSAPMDEYSLHQTHQSSATLFISGPEQNTASGDLFINGHAVKIASAELFISGFNNSSISGDMFVNGHISTITSGDFFITGLDSNFVSGDLYICSHVNVITSGDLFIEGTSTQQLSNNIDLFIHGLDTLTTSGDFWVNGHENILSSVDTFVHGYDDYVASGDLYLNGHVVVETSGNLFTNGLILINNSVDLFVKGSGIFPYSGNIDLIINGYKPKPALVCPILDPTASIQIKDSLIRIYQSRIDALINQLGKNVYLEFDPIRDPCPNCTYDTMRKRSTGIYIPGGPRPFKRGRRCPWCKGRGFTETAVNKCIKCLIKWNPEDAKNFGISVSKNSGIVRLKTFLTEADDLMRAQTVIVNHDIVGQMKLRVKLIQGPIPVGLREDRYCISFWELI</sequence>
<comment type="caution">
    <text evidence="1">The sequence shown here is derived from an EMBL/GenBank/DDBJ whole genome shotgun (WGS) entry which is preliminary data.</text>
</comment>
<proteinExistence type="predicted"/>
<organism evidence="1">
    <name type="scientific">marine sediment metagenome</name>
    <dbReference type="NCBI Taxonomy" id="412755"/>
    <lineage>
        <taxon>unclassified sequences</taxon>
        <taxon>metagenomes</taxon>
        <taxon>ecological metagenomes</taxon>
    </lineage>
</organism>
<protein>
    <submittedName>
        <fullName evidence="1">Uncharacterized protein</fullName>
    </submittedName>
</protein>
<dbReference type="EMBL" id="LAZR01000395">
    <property type="protein sequence ID" value="KKN70856.1"/>
    <property type="molecule type" value="Genomic_DNA"/>
</dbReference>
<accession>A0A0F9VBD7</accession>
<evidence type="ECO:0000313" key="1">
    <source>
        <dbReference type="EMBL" id="KKN70856.1"/>
    </source>
</evidence>
<reference evidence="1" key="1">
    <citation type="journal article" date="2015" name="Nature">
        <title>Complex archaea that bridge the gap between prokaryotes and eukaryotes.</title>
        <authorList>
            <person name="Spang A."/>
            <person name="Saw J.H."/>
            <person name="Jorgensen S.L."/>
            <person name="Zaremba-Niedzwiedzka K."/>
            <person name="Martijn J."/>
            <person name="Lind A.E."/>
            <person name="van Eijk R."/>
            <person name="Schleper C."/>
            <person name="Guy L."/>
            <person name="Ettema T.J."/>
        </authorList>
    </citation>
    <scope>NUCLEOTIDE SEQUENCE</scope>
</reference>
<gene>
    <name evidence="1" type="ORF">LCGC14_0426390</name>
</gene>
<name>A0A0F9VBD7_9ZZZZ</name>